<dbReference type="AlphaFoldDB" id="A0A1I2YW91"/>
<reference evidence="21 22" key="1">
    <citation type="submission" date="2016-10" db="EMBL/GenBank/DDBJ databases">
        <authorList>
            <person name="de Groot N.N."/>
        </authorList>
    </citation>
    <scope>NUCLEOTIDE SEQUENCE [LARGE SCALE GENOMIC DNA]</scope>
    <source>
        <strain evidence="21 22">DSM 18684</strain>
    </source>
</reference>
<keyword evidence="19" id="KW-1133">Transmembrane helix</keyword>
<name>A0A1I2YW91_9SPHI</name>
<evidence type="ECO:0000256" key="3">
    <source>
        <dbReference type="ARBA" id="ARBA00004496"/>
    </source>
</evidence>
<keyword evidence="11" id="KW-0547">Nucleotide-binding</keyword>
<dbReference type="InterPro" id="IPR036890">
    <property type="entry name" value="HATPase_C_sf"/>
</dbReference>
<evidence type="ECO:0000256" key="1">
    <source>
        <dbReference type="ARBA" id="ARBA00000085"/>
    </source>
</evidence>
<keyword evidence="10" id="KW-0479">Metal-binding</keyword>
<dbReference type="CDD" id="cd16917">
    <property type="entry name" value="HATPase_UhpB-NarQ-NarX-like"/>
    <property type="match status" value="1"/>
</dbReference>
<keyword evidence="22" id="KW-1185">Reference proteome</keyword>
<evidence type="ECO:0000256" key="10">
    <source>
        <dbReference type="ARBA" id="ARBA00022723"/>
    </source>
</evidence>
<evidence type="ECO:0000256" key="15">
    <source>
        <dbReference type="ARBA" id="ARBA00023012"/>
    </source>
</evidence>
<dbReference type="EMBL" id="FOPP01000008">
    <property type="protein sequence ID" value="SFH29730.1"/>
    <property type="molecule type" value="Genomic_DNA"/>
</dbReference>
<dbReference type="GO" id="GO:0005524">
    <property type="term" value="F:ATP binding"/>
    <property type="evidence" value="ECO:0007669"/>
    <property type="project" value="UniProtKB-KW"/>
</dbReference>
<evidence type="ECO:0000256" key="13">
    <source>
        <dbReference type="ARBA" id="ARBA00022840"/>
    </source>
</evidence>
<dbReference type="PROSITE" id="PS50109">
    <property type="entry name" value="HIS_KIN"/>
    <property type="match status" value="1"/>
</dbReference>
<evidence type="ECO:0000256" key="17">
    <source>
        <dbReference type="ARBA" id="ARBA00024827"/>
    </source>
</evidence>
<keyword evidence="9" id="KW-0808">Transferase</keyword>
<keyword evidence="13" id="KW-0067">ATP-binding</keyword>
<dbReference type="EC" id="2.7.13.3" evidence="4"/>
<dbReference type="PRINTS" id="PR00344">
    <property type="entry name" value="BCTRLSENSOR"/>
</dbReference>
<keyword evidence="12 21" id="KW-0418">Kinase</keyword>
<evidence type="ECO:0000256" key="4">
    <source>
        <dbReference type="ARBA" id="ARBA00012438"/>
    </source>
</evidence>
<evidence type="ECO:0000256" key="8">
    <source>
        <dbReference type="ARBA" id="ARBA00022553"/>
    </source>
</evidence>
<accession>A0A1I2YW91</accession>
<evidence type="ECO:0000313" key="22">
    <source>
        <dbReference type="Proteomes" id="UP000199666"/>
    </source>
</evidence>
<keyword evidence="7" id="KW-0963">Cytoplasm</keyword>
<organism evidence="21 22">
    <name type="scientific">Pedobacter insulae</name>
    <dbReference type="NCBI Taxonomy" id="414048"/>
    <lineage>
        <taxon>Bacteria</taxon>
        <taxon>Pseudomonadati</taxon>
        <taxon>Bacteroidota</taxon>
        <taxon>Sphingobacteriia</taxon>
        <taxon>Sphingobacteriales</taxon>
        <taxon>Sphingobacteriaceae</taxon>
        <taxon>Pedobacter</taxon>
    </lineage>
</organism>
<evidence type="ECO:0000259" key="20">
    <source>
        <dbReference type="PROSITE" id="PS50109"/>
    </source>
</evidence>
<dbReference type="STRING" id="414048.SAMN04489864_108118"/>
<dbReference type="SMART" id="SM00387">
    <property type="entry name" value="HATPase_c"/>
    <property type="match status" value="1"/>
</dbReference>
<dbReference type="GO" id="GO:0046872">
    <property type="term" value="F:metal ion binding"/>
    <property type="evidence" value="ECO:0007669"/>
    <property type="project" value="UniProtKB-KW"/>
</dbReference>
<evidence type="ECO:0000256" key="9">
    <source>
        <dbReference type="ARBA" id="ARBA00022679"/>
    </source>
</evidence>
<feature type="domain" description="Histidine kinase" evidence="20">
    <location>
        <begin position="69"/>
        <end position="263"/>
    </location>
</feature>
<dbReference type="InterPro" id="IPR050482">
    <property type="entry name" value="Sensor_HK_TwoCompSys"/>
</dbReference>
<dbReference type="InterPro" id="IPR003594">
    <property type="entry name" value="HATPase_dom"/>
</dbReference>
<comment type="cofactor">
    <cofactor evidence="2">
        <name>[4Fe-4S] cluster</name>
        <dbReference type="ChEBI" id="CHEBI:49883"/>
    </cofactor>
</comment>
<dbReference type="PANTHER" id="PTHR24421">
    <property type="entry name" value="NITRATE/NITRITE SENSOR PROTEIN NARX-RELATED"/>
    <property type="match status" value="1"/>
</dbReference>
<dbReference type="PANTHER" id="PTHR24421:SF10">
    <property type="entry name" value="NITRATE_NITRITE SENSOR PROTEIN NARQ"/>
    <property type="match status" value="1"/>
</dbReference>
<evidence type="ECO:0000256" key="18">
    <source>
        <dbReference type="ARBA" id="ARBA00030800"/>
    </source>
</evidence>
<keyword evidence="15" id="KW-0902">Two-component regulatory system</keyword>
<comment type="catalytic activity">
    <reaction evidence="1">
        <text>ATP + protein L-histidine = ADP + protein N-phospho-L-histidine.</text>
        <dbReference type="EC" id="2.7.13.3"/>
    </reaction>
</comment>
<dbReference type="GO" id="GO:0000155">
    <property type="term" value="F:phosphorelay sensor kinase activity"/>
    <property type="evidence" value="ECO:0007669"/>
    <property type="project" value="InterPro"/>
</dbReference>
<comment type="function">
    <text evidence="17">Member of the two-component regulatory system NreB/NreC involved in the control of dissimilatory nitrate/nitrite reduction in response to oxygen. NreB functions as a direct oxygen sensor histidine kinase which is autophosphorylated, in the absence of oxygen, probably at the conserved histidine residue, and transfers its phosphate group probably to a conserved aspartate residue of NreC. NreB/NreC activates the expression of the nitrate (narGHJI) and nitrite (nir) reductase operons, as well as the putative nitrate transporter gene narT.</text>
</comment>
<dbReference type="SUPFAM" id="SSF55874">
    <property type="entry name" value="ATPase domain of HSP90 chaperone/DNA topoisomerase II/histidine kinase"/>
    <property type="match status" value="1"/>
</dbReference>
<dbReference type="GO" id="GO:0051539">
    <property type="term" value="F:4 iron, 4 sulfur cluster binding"/>
    <property type="evidence" value="ECO:0007669"/>
    <property type="project" value="UniProtKB-KW"/>
</dbReference>
<dbReference type="Proteomes" id="UP000199666">
    <property type="component" value="Unassembled WGS sequence"/>
</dbReference>
<evidence type="ECO:0000256" key="12">
    <source>
        <dbReference type="ARBA" id="ARBA00022777"/>
    </source>
</evidence>
<dbReference type="GO" id="GO:0005737">
    <property type="term" value="C:cytoplasm"/>
    <property type="evidence" value="ECO:0007669"/>
    <property type="project" value="UniProtKB-SubCell"/>
</dbReference>
<keyword evidence="16" id="KW-0411">Iron-sulfur</keyword>
<comment type="subcellular location">
    <subcellularLocation>
        <location evidence="3">Cytoplasm</location>
    </subcellularLocation>
</comment>
<evidence type="ECO:0000256" key="2">
    <source>
        <dbReference type="ARBA" id="ARBA00001966"/>
    </source>
</evidence>
<evidence type="ECO:0000256" key="11">
    <source>
        <dbReference type="ARBA" id="ARBA00022741"/>
    </source>
</evidence>
<dbReference type="InterPro" id="IPR011712">
    <property type="entry name" value="Sig_transdc_His_kin_sub3_dim/P"/>
</dbReference>
<proteinExistence type="predicted"/>
<evidence type="ECO:0000256" key="16">
    <source>
        <dbReference type="ARBA" id="ARBA00023014"/>
    </source>
</evidence>
<gene>
    <name evidence="21" type="ORF">SAMN04489864_108118</name>
</gene>
<evidence type="ECO:0000256" key="14">
    <source>
        <dbReference type="ARBA" id="ARBA00023004"/>
    </source>
</evidence>
<keyword evidence="14" id="KW-0408">Iron</keyword>
<evidence type="ECO:0000256" key="5">
    <source>
        <dbReference type="ARBA" id="ARBA00017322"/>
    </source>
</evidence>
<keyword evidence="6" id="KW-0004">4Fe-4S</keyword>
<keyword evidence="8" id="KW-0597">Phosphoprotein</keyword>
<keyword evidence="19" id="KW-0472">Membrane</keyword>
<dbReference type="RefSeq" id="WP_177217130.1">
    <property type="nucleotide sequence ID" value="NZ_FOPP01000008.1"/>
</dbReference>
<keyword evidence="19" id="KW-0812">Transmembrane</keyword>
<dbReference type="Gene3D" id="3.30.565.10">
    <property type="entry name" value="Histidine kinase-like ATPase, C-terminal domain"/>
    <property type="match status" value="1"/>
</dbReference>
<feature type="transmembrane region" description="Helical" evidence="19">
    <location>
        <begin position="12"/>
        <end position="34"/>
    </location>
</feature>
<dbReference type="GO" id="GO:0016020">
    <property type="term" value="C:membrane"/>
    <property type="evidence" value="ECO:0007669"/>
    <property type="project" value="InterPro"/>
</dbReference>
<sequence>MSFQNSDLFAIITIVSITILIAGISMPFFVVLYFRKKRLHIEEKMKMNEQFKIDIIETNHKAQAQLMQSIASDLHDNLGQTLSLSSITLSSINLEEIQKSKTKIDAALSMINNTIKETRDLAKLLYGEQTLEKPLGEAIEELALSLKTGGYNLTLNNQILEADNLFPEKDIIILRILQEIMNNIVRHAHATHIELNTQIAMGNLSIRVKDDGLGFDPEKIYDQQKIGIGLHSIQRRIKLLAGKITIHSTPLKGTIINIQIPYT</sequence>
<dbReference type="Pfam" id="PF02518">
    <property type="entry name" value="HATPase_c"/>
    <property type="match status" value="1"/>
</dbReference>
<dbReference type="InterPro" id="IPR004358">
    <property type="entry name" value="Sig_transdc_His_kin-like_C"/>
</dbReference>
<evidence type="ECO:0000256" key="6">
    <source>
        <dbReference type="ARBA" id="ARBA00022485"/>
    </source>
</evidence>
<evidence type="ECO:0000256" key="19">
    <source>
        <dbReference type="SAM" id="Phobius"/>
    </source>
</evidence>
<evidence type="ECO:0000313" key="21">
    <source>
        <dbReference type="EMBL" id="SFH29730.1"/>
    </source>
</evidence>
<protein>
    <recommendedName>
        <fullName evidence="5">Oxygen sensor histidine kinase NreB</fullName>
        <ecNumber evidence="4">2.7.13.3</ecNumber>
    </recommendedName>
    <alternativeName>
        <fullName evidence="18">Nitrogen regulation protein B</fullName>
    </alternativeName>
</protein>
<dbReference type="Pfam" id="PF07730">
    <property type="entry name" value="HisKA_3"/>
    <property type="match status" value="1"/>
</dbReference>
<dbReference type="GO" id="GO:0046983">
    <property type="term" value="F:protein dimerization activity"/>
    <property type="evidence" value="ECO:0007669"/>
    <property type="project" value="InterPro"/>
</dbReference>
<evidence type="ECO:0000256" key="7">
    <source>
        <dbReference type="ARBA" id="ARBA00022490"/>
    </source>
</evidence>
<dbReference type="Gene3D" id="1.20.5.1930">
    <property type="match status" value="1"/>
</dbReference>
<dbReference type="InterPro" id="IPR005467">
    <property type="entry name" value="His_kinase_dom"/>
</dbReference>